<sequence length="168" mass="19215">SACQGSYLNGLIIVDEIKPAESKIIGQHPSKYGECDYWKSVSFTSDYDVDTAYAKIIRSGVINYLHPPLTNNDALNSNVAQEWKFPTESPGLLYAIPPRWMKIQVKDFMQTGAVTINLSKHNRRNLQGSFIEVEYCEGGKYDIGFYVPYHLKKKFENNLKARFQLVLR</sequence>
<organism evidence="1">
    <name type="scientific">hydrothermal vent metagenome</name>
    <dbReference type="NCBI Taxonomy" id="652676"/>
    <lineage>
        <taxon>unclassified sequences</taxon>
        <taxon>metagenomes</taxon>
        <taxon>ecological metagenomes</taxon>
    </lineage>
</organism>
<feature type="non-terminal residue" evidence="1">
    <location>
        <position position="1"/>
    </location>
</feature>
<evidence type="ECO:0000313" key="1">
    <source>
        <dbReference type="EMBL" id="VAW67075.1"/>
    </source>
</evidence>
<proteinExistence type="predicted"/>
<reference evidence="1" key="1">
    <citation type="submission" date="2018-06" db="EMBL/GenBank/DDBJ databases">
        <authorList>
            <person name="Zhirakovskaya E."/>
        </authorList>
    </citation>
    <scope>NUCLEOTIDE SEQUENCE</scope>
</reference>
<dbReference type="EMBL" id="UOFH01000367">
    <property type="protein sequence ID" value="VAW67075.1"/>
    <property type="molecule type" value="Genomic_DNA"/>
</dbReference>
<protein>
    <submittedName>
        <fullName evidence="1">Uncharacterized protein</fullName>
    </submittedName>
</protein>
<name>A0A3B0XFH9_9ZZZZ</name>
<gene>
    <name evidence="1" type="ORF">MNBD_GAMMA08-1555</name>
</gene>
<dbReference type="AlphaFoldDB" id="A0A3B0XFH9"/>
<accession>A0A3B0XFH9</accession>